<comment type="caution">
    <text evidence="1">The sequence shown here is derived from an EMBL/GenBank/DDBJ whole genome shotgun (WGS) entry which is preliminary data.</text>
</comment>
<evidence type="ECO:0000313" key="2">
    <source>
        <dbReference type="Proteomes" id="UP001499979"/>
    </source>
</evidence>
<accession>A0ABN1UCU9</accession>
<keyword evidence="2" id="KW-1185">Reference proteome</keyword>
<evidence type="ECO:0000313" key="1">
    <source>
        <dbReference type="EMBL" id="GAA1138296.1"/>
    </source>
</evidence>
<reference evidence="1 2" key="1">
    <citation type="journal article" date="2019" name="Int. J. Syst. Evol. Microbiol.">
        <title>The Global Catalogue of Microorganisms (GCM) 10K type strain sequencing project: providing services to taxonomists for standard genome sequencing and annotation.</title>
        <authorList>
            <consortium name="The Broad Institute Genomics Platform"/>
            <consortium name="The Broad Institute Genome Sequencing Center for Infectious Disease"/>
            <person name="Wu L."/>
            <person name="Ma J."/>
        </authorList>
    </citation>
    <scope>NUCLEOTIDE SEQUENCE [LARGE SCALE GENOMIC DNA]</scope>
    <source>
        <strain evidence="1 2">JCM 11813</strain>
    </source>
</reference>
<gene>
    <name evidence="1" type="ORF">GCM10009606_17630</name>
</gene>
<dbReference type="RefSeq" id="WP_343907127.1">
    <property type="nucleotide sequence ID" value="NZ_BAAAJE010000006.1"/>
</dbReference>
<organism evidence="1 2">
    <name type="scientific">Nocardioides aquiterrae</name>
    <dbReference type="NCBI Taxonomy" id="203799"/>
    <lineage>
        <taxon>Bacteria</taxon>
        <taxon>Bacillati</taxon>
        <taxon>Actinomycetota</taxon>
        <taxon>Actinomycetes</taxon>
        <taxon>Propionibacteriales</taxon>
        <taxon>Nocardioidaceae</taxon>
        <taxon>Nocardioides</taxon>
    </lineage>
</organism>
<dbReference type="EMBL" id="BAAAJE010000006">
    <property type="protein sequence ID" value="GAA1138296.1"/>
    <property type="molecule type" value="Genomic_DNA"/>
</dbReference>
<protein>
    <submittedName>
        <fullName evidence="1">Uncharacterized protein</fullName>
    </submittedName>
</protein>
<name>A0ABN1UCU9_9ACTN</name>
<dbReference type="Proteomes" id="UP001499979">
    <property type="component" value="Unassembled WGS sequence"/>
</dbReference>
<sequence>MTDVTVVEGRHRRPQIELTSFADITGKSVLDIAPCAAGTAVTFDGALTAYEIALVQYRMDSTDAADEAARANLRDLRAAAETGGLDELRAFVLAAFDYWFDQ</sequence>
<proteinExistence type="predicted"/>